<dbReference type="RefSeq" id="WP_016208606.1">
    <property type="nucleotide sequence ID" value="NZ_ASRV01000202.1"/>
</dbReference>
<sequence length="262" mass="31291">MITDYHIHTEYSIDSTYPMEDIIIQAINLGIDEICFTEHMDYFINDFTHLVNYDEYLKEYNFLKDKYKDRVNIKLGSEFGVQMHTIKEFQRDFNKYDFDFIILSNHQVDDKEFWNGEFQKGKNQLEYNNQYYKAILNVISNYKDYSVLGHLDMIKRYDSKGILDDKFNEDIIKEILRMVIKDEKGIEVNTSCFRYGLPDITPSRTILKWYYELGGKVITIGSDTHKESDLGYKIEEVKDILKDIGFKEFCTFNKMKAIYHDL</sequence>
<evidence type="ECO:0000256" key="1">
    <source>
        <dbReference type="ARBA" id="ARBA00004970"/>
    </source>
</evidence>
<feature type="domain" description="Polymerase/histidinol phosphatase N-terminal" evidence="9">
    <location>
        <begin position="3"/>
        <end position="83"/>
    </location>
</feature>
<gene>
    <name evidence="10" type="ORF">A500_16850</name>
</gene>
<reference evidence="10 11" key="1">
    <citation type="submission" date="2013-03" db="EMBL/GenBank/DDBJ databases">
        <title>Whole genome shotgun sequencing of Clostridium sartagoforme AAU1.</title>
        <authorList>
            <person name="Joshi C.G."/>
            <person name="Duggirala S.M."/>
            <person name="Nathani N.M."/>
            <person name="Bhatt V.D."/>
            <person name="Patel A.K."/>
            <person name="Pandya P.R."/>
            <person name="KaPatel J.A."/>
        </authorList>
    </citation>
    <scope>NUCLEOTIDE SEQUENCE [LARGE SCALE GENOMIC DNA]</scope>
    <source>
        <strain evidence="10 11">AAU1</strain>
    </source>
</reference>
<evidence type="ECO:0000313" key="10">
    <source>
        <dbReference type="EMBL" id="EOR20452.1"/>
    </source>
</evidence>
<evidence type="ECO:0000256" key="4">
    <source>
        <dbReference type="ARBA" id="ARBA00022605"/>
    </source>
</evidence>
<dbReference type="AlphaFoldDB" id="R9BTX2"/>
<dbReference type="EC" id="3.1.3.15" evidence="3 8"/>
<dbReference type="GO" id="GO:0004401">
    <property type="term" value="F:histidinol-phosphatase activity"/>
    <property type="evidence" value="ECO:0007669"/>
    <property type="project" value="UniProtKB-UniRule"/>
</dbReference>
<dbReference type="NCBIfam" id="TIGR01856">
    <property type="entry name" value="hisJ_fam"/>
    <property type="match status" value="1"/>
</dbReference>
<dbReference type="SMART" id="SM00481">
    <property type="entry name" value="POLIIIAc"/>
    <property type="match status" value="1"/>
</dbReference>
<dbReference type="PATRIC" id="fig|1202534.3.peg.3352"/>
<dbReference type="PANTHER" id="PTHR21039">
    <property type="entry name" value="HISTIDINOL PHOSPHATASE-RELATED"/>
    <property type="match status" value="1"/>
</dbReference>
<evidence type="ECO:0000259" key="9">
    <source>
        <dbReference type="SMART" id="SM00481"/>
    </source>
</evidence>
<dbReference type="EMBL" id="ASRV01000202">
    <property type="protein sequence ID" value="EOR20452.1"/>
    <property type="molecule type" value="Genomic_DNA"/>
</dbReference>
<comment type="similarity">
    <text evidence="2 8">Belongs to the PHP hydrolase family. HisK subfamily.</text>
</comment>
<evidence type="ECO:0000256" key="7">
    <source>
        <dbReference type="ARBA" id="ARBA00049158"/>
    </source>
</evidence>
<dbReference type="Pfam" id="PF02811">
    <property type="entry name" value="PHP"/>
    <property type="match status" value="1"/>
</dbReference>
<evidence type="ECO:0000256" key="3">
    <source>
        <dbReference type="ARBA" id="ARBA00013085"/>
    </source>
</evidence>
<keyword evidence="5 8" id="KW-0378">Hydrolase</keyword>
<evidence type="ECO:0000313" key="11">
    <source>
        <dbReference type="Proteomes" id="UP000013988"/>
    </source>
</evidence>
<dbReference type="InterPro" id="IPR003141">
    <property type="entry name" value="Pol/His_phosphatase_N"/>
</dbReference>
<dbReference type="GO" id="GO:0000105">
    <property type="term" value="P:L-histidine biosynthetic process"/>
    <property type="evidence" value="ECO:0007669"/>
    <property type="project" value="UniProtKB-UniRule"/>
</dbReference>
<dbReference type="Proteomes" id="UP000013988">
    <property type="component" value="Unassembled WGS sequence"/>
</dbReference>
<dbReference type="InterPro" id="IPR016195">
    <property type="entry name" value="Pol/histidinol_Pase-like"/>
</dbReference>
<dbReference type="UniPathway" id="UPA00031">
    <property type="reaction ID" value="UER00013"/>
</dbReference>
<dbReference type="InterPro" id="IPR004013">
    <property type="entry name" value="PHP_dom"/>
</dbReference>
<dbReference type="InterPro" id="IPR010140">
    <property type="entry name" value="Histidinol_P_phosphatase_HisJ"/>
</dbReference>
<keyword evidence="6 8" id="KW-0368">Histidine biosynthesis</keyword>
<evidence type="ECO:0000256" key="5">
    <source>
        <dbReference type="ARBA" id="ARBA00022801"/>
    </source>
</evidence>
<accession>R9BTX2</accession>
<evidence type="ECO:0000256" key="6">
    <source>
        <dbReference type="ARBA" id="ARBA00023102"/>
    </source>
</evidence>
<dbReference type="PANTHER" id="PTHR21039:SF0">
    <property type="entry name" value="HISTIDINOL-PHOSPHATASE"/>
    <property type="match status" value="1"/>
</dbReference>
<comment type="pathway">
    <text evidence="1 8">Amino-acid biosynthesis; L-histidine biosynthesis; L-histidine from 5-phospho-alpha-D-ribose 1-diphosphate: step 8/9.</text>
</comment>
<organism evidence="10 11">
    <name type="scientific">Clostridium sartagoforme AAU1</name>
    <dbReference type="NCBI Taxonomy" id="1202534"/>
    <lineage>
        <taxon>Bacteria</taxon>
        <taxon>Bacillati</taxon>
        <taxon>Bacillota</taxon>
        <taxon>Clostridia</taxon>
        <taxon>Eubacteriales</taxon>
        <taxon>Clostridiaceae</taxon>
        <taxon>Clostridium</taxon>
    </lineage>
</organism>
<dbReference type="GO" id="GO:0005737">
    <property type="term" value="C:cytoplasm"/>
    <property type="evidence" value="ECO:0007669"/>
    <property type="project" value="TreeGrafter"/>
</dbReference>
<dbReference type="SUPFAM" id="SSF89550">
    <property type="entry name" value="PHP domain-like"/>
    <property type="match status" value="1"/>
</dbReference>
<comment type="catalytic activity">
    <reaction evidence="7 8">
        <text>L-histidinol phosphate + H2O = L-histidinol + phosphate</text>
        <dbReference type="Rhea" id="RHEA:14465"/>
        <dbReference type="ChEBI" id="CHEBI:15377"/>
        <dbReference type="ChEBI" id="CHEBI:43474"/>
        <dbReference type="ChEBI" id="CHEBI:57699"/>
        <dbReference type="ChEBI" id="CHEBI:57980"/>
        <dbReference type="EC" id="3.1.3.15"/>
    </reaction>
</comment>
<proteinExistence type="inferred from homology"/>
<evidence type="ECO:0000256" key="8">
    <source>
        <dbReference type="RuleBase" id="RU366003"/>
    </source>
</evidence>
<dbReference type="Gene3D" id="3.20.20.140">
    <property type="entry name" value="Metal-dependent hydrolases"/>
    <property type="match status" value="1"/>
</dbReference>
<keyword evidence="4 8" id="KW-0028">Amino-acid biosynthesis</keyword>
<dbReference type="OrthoDB" id="9775255at2"/>
<protein>
    <recommendedName>
        <fullName evidence="3 8">Histidinol-phosphatase</fullName>
        <shortName evidence="8">HolPase</shortName>
        <ecNumber evidence="3 8">3.1.3.15</ecNumber>
    </recommendedName>
</protein>
<comment type="caution">
    <text evidence="10">The sequence shown here is derived from an EMBL/GenBank/DDBJ whole genome shotgun (WGS) entry which is preliminary data.</text>
</comment>
<name>R9BTX2_9CLOT</name>
<evidence type="ECO:0000256" key="2">
    <source>
        <dbReference type="ARBA" id="ARBA00009152"/>
    </source>
</evidence>
<keyword evidence="11" id="KW-1185">Reference proteome</keyword>